<evidence type="ECO:0000313" key="2">
    <source>
        <dbReference type="Proteomes" id="UP000077421"/>
    </source>
</evidence>
<comment type="caution">
    <text evidence="1">The sequence shown here is derived from an EMBL/GenBank/DDBJ whole genome shotgun (WGS) entry which is preliminary data.</text>
</comment>
<dbReference type="EMBL" id="LSUQ01000024">
    <property type="protein sequence ID" value="OAG93759.1"/>
    <property type="molecule type" value="Genomic_DNA"/>
</dbReference>
<protein>
    <recommendedName>
        <fullName evidence="3">PIN domain-containing protein</fullName>
    </recommendedName>
</protein>
<name>A0A853KC90_9BACL</name>
<dbReference type="AlphaFoldDB" id="A0A853KC90"/>
<proteinExistence type="predicted"/>
<organism evidence="1 2">
    <name type="scientific">Ferroacidibacillus organovorans</name>
    <dbReference type="NCBI Taxonomy" id="1765683"/>
    <lineage>
        <taxon>Bacteria</taxon>
        <taxon>Bacillati</taxon>
        <taxon>Bacillota</taxon>
        <taxon>Bacilli</taxon>
        <taxon>Bacillales</taxon>
        <taxon>Alicyclobacillaceae</taxon>
        <taxon>Ferroacidibacillus</taxon>
    </lineage>
</organism>
<accession>A0A853KC90</accession>
<gene>
    <name evidence="1" type="ORF">AYW79_08935</name>
</gene>
<evidence type="ECO:0008006" key="3">
    <source>
        <dbReference type="Google" id="ProtNLM"/>
    </source>
</evidence>
<dbReference type="Proteomes" id="UP000077421">
    <property type="component" value="Unassembled WGS sequence"/>
</dbReference>
<evidence type="ECO:0000313" key="1">
    <source>
        <dbReference type="EMBL" id="OAG93759.1"/>
    </source>
</evidence>
<sequence length="68" mass="7910">MKKGPFVREIRRFTMVEAFQRFGREKEVDFVDAYLCAYVKVKKPAQIVTFNVKDFNVDGVTVCQPSEC</sequence>
<reference evidence="1 2" key="1">
    <citation type="submission" date="2016-02" db="EMBL/GenBank/DDBJ databases">
        <title>Draft genome sequence of Acidibacillus ferrooxidans SLC66.</title>
        <authorList>
            <person name="Oliveira G."/>
            <person name="Nancucheo I."/>
            <person name="Dall'Agnol H."/>
            <person name="Johnson B."/>
            <person name="Oliveira R."/>
            <person name="Nunes G.L."/>
            <person name="Tzotzos G."/>
            <person name="Orellana S.C."/>
            <person name="Salim A.C."/>
            <person name="Araujo F.M."/>
        </authorList>
    </citation>
    <scope>NUCLEOTIDE SEQUENCE [LARGE SCALE GENOMIC DNA]</scope>
    <source>
        <strain evidence="1 2">SLC66</strain>
    </source>
</reference>